<dbReference type="Proteomes" id="UP000614601">
    <property type="component" value="Unassembled WGS sequence"/>
</dbReference>
<dbReference type="AlphaFoldDB" id="A0A811K976"/>
<dbReference type="PANTHER" id="PTHR22954:SF3">
    <property type="entry name" value="PROTEIN CBG08539"/>
    <property type="match status" value="1"/>
</dbReference>
<reference evidence="1" key="1">
    <citation type="submission" date="2020-09" db="EMBL/GenBank/DDBJ databases">
        <authorList>
            <person name="Kikuchi T."/>
        </authorList>
    </citation>
    <scope>NUCLEOTIDE SEQUENCE</scope>
    <source>
        <strain evidence="1">SH1</strain>
    </source>
</reference>
<evidence type="ECO:0000313" key="1">
    <source>
        <dbReference type="EMBL" id="CAD5211937.1"/>
    </source>
</evidence>
<accession>A0A811K976</accession>
<name>A0A811K976_9BILA</name>
<dbReference type="OrthoDB" id="5919279at2759"/>
<dbReference type="EMBL" id="CAJFDH010000002">
    <property type="protein sequence ID" value="CAD5211937.1"/>
    <property type="molecule type" value="Genomic_DNA"/>
</dbReference>
<dbReference type="PANTHER" id="PTHR22954">
    <property type="entry name" value="RETROVIRAL PROTEASE-RELATED"/>
    <property type="match status" value="1"/>
</dbReference>
<evidence type="ECO:0000313" key="2">
    <source>
        <dbReference type="Proteomes" id="UP000614601"/>
    </source>
</evidence>
<organism evidence="1 2">
    <name type="scientific">Bursaphelenchus okinawaensis</name>
    <dbReference type="NCBI Taxonomy" id="465554"/>
    <lineage>
        <taxon>Eukaryota</taxon>
        <taxon>Metazoa</taxon>
        <taxon>Ecdysozoa</taxon>
        <taxon>Nematoda</taxon>
        <taxon>Chromadorea</taxon>
        <taxon>Rhabditida</taxon>
        <taxon>Tylenchina</taxon>
        <taxon>Tylenchomorpha</taxon>
        <taxon>Aphelenchoidea</taxon>
        <taxon>Aphelenchoididae</taxon>
        <taxon>Bursaphelenchus</taxon>
    </lineage>
</organism>
<comment type="caution">
    <text evidence="1">The sequence shown here is derived from an EMBL/GenBank/DDBJ whole genome shotgun (WGS) entry which is preliminary data.</text>
</comment>
<dbReference type="EMBL" id="CAJFCW020000002">
    <property type="protein sequence ID" value="CAG9094737.1"/>
    <property type="molecule type" value="Genomic_DNA"/>
</dbReference>
<protein>
    <submittedName>
        <fullName evidence="1">Uncharacterized protein</fullName>
    </submittedName>
</protein>
<proteinExistence type="predicted"/>
<gene>
    <name evidence="1" type="ORF">BOKJ2_LOCUS3951</name>
</gene>
<dbReference type="InterPro" id="IPR005312">
    <property type="entry name" value="DUF1759"/>
</dbReference>
<sequence length="186" mass="21107">MSTVSSEVFVDQLQKAWQKADSLRKSTELEEDLKVRLNISTSVTPSPTFLAKVDNTSETQPEVNTAIVPILNRSFLPKLQVQRFNGDVTQWLSWRPSFYSAIHDRNDVDNNTKLLYLKACLTGDDEDELSGVCSLGYSYSTVIHRLQDRFGNQSRLRTQLHTQLASIKPAEKSTPDLRSTYRLSLP</sequence>
<dbReference type="Pfam" id="PF03564">
    <property type="entry name" value="DUF1759"/>
    <property type="match status" value="1"/>
</dbReference>
<dbReference type="Proteomes" id="UP000783686">
    <property type="component" value="Unassembled WGS sequence"/>
</dbReference>
<keyword evidence="2" id="KW-1185">Reference proteome</keyword>